<proteinExistence type="inferred from homology"/>
<gene>
    <name evidence="7" type="ORF">DH2020_007755</name>
</gene>
<protein>
    <submittedName>
        <fullName evidence="7">Uncharacterized protein</fullName>
    </submittedName>
</protein>
<evidence type="ECO:0000313" key="7">
    <source>
        <dbReference type="EMBL" id="KAK6115486.1"/>
    </source>
</evidence>
<evidence type="ECO:0000256" key="5">
    <source>
        <dbReference type="RuleBase" id="RU000477"/>
    </source>
</evidence>
<name>A0ABR0TZK3_REHGL</name>
<dbReference type="InterPro" id="IPR000425">
    <property type="entry name" value="MIP"/>
</dbReference>
<dbReference type="InterPro" id="IPR023271">
    <property type="entry name" value="Aquaporin-like"/>
</dbReference>
<feature type="transmembrane region" description="Helical" evidence="6">
    <location>
        <begin position="49"/>
        <end position="69"/>
    </location>
</feature>
<feature type="transmembrane region" description="Helical" evidence="6">
    <location>
        <begin position="76"/>
        <end position="99"/>
    </location>
</feature>
<keyword evidence="5" id="KW-0813">Transport</keyword>
<dbReference type="SUPFAM" id="SSF81338">
    <property type="entry name" value="Aquaporin-like"/>
    <property type="match status" value="1"/>
</dbReference>
<dbReference type="PANTHER" id="PTHR45724:SF21">
    <property type="entry name" value="MAJOR INTRINSIC PROTEIN"/>
    <property type="match status" value="1"/>
</dbReference>
<keyword evidence="8" id="KW-1185">Reference proteome</keyword>
<evidence type="ECO:0000256" key="2">
    <source>
        <dbReference type="ARBA" id="ARBA00022692"/>
    </source>
</evidence>
<dbReference type="PANTHER" id="PTHR45724">
    <property type="entry name" value="AQUAPORIN NIP2-1"/>
    <property type="match status" value="1"/>
</dbReference>
<feature type="transmembrane region" description="Helical" evidence="6">
    <location>
        <begin position="153"/>
        <end position="173"/>
    </location>
</feature>
<dbReference type="Proteomes" id="UP001318860">
    <property type="component" value="Unassembled WGS sequence"/>
</dbReference>
<keyword evidence="3 6" id="KW-1133">Transmembrane helix</keyword>
<feature type="transmembrane region" description="Helical" evidence="6">
    <location>
        <begin position="122"/>
        <end position="141"/>
    </location>
</feature>
<dbReference type="Pfam" id="PF00230">
    <property type="entry name" value="MIP"/>
    <property type="match status" value="2"/>
</dbReference>
<comment type="caution">
    <text evidence="7">The sequence shown here is derived from an EMBL/GenBank/DDBJ whole genome shotgun (WGS) entry which is preliminary data.</text>
</comment>
<comment type="subcellular location">
    <subcellularLocation>
        <location evidence="1">Membrane</location>
        <topology evidence="1">Multi-pass membrane protein</topology>
    </subcellularLocation>
</comment>
<keyword evidence="2 5" id="KW-0812">Transmembrane</keyword>
<dbReference type="EMBL" id="JABTTQ020003506">
    <property type="protein sequence ID" value="KAK6115486.1"/>
    <property type="molecule type" value="Genomic_DNA"/>
</dbReference>
<dbReference type="InterPro" id="IPR034294">
    <property type="entry name" value="Aquaporin_transptr"/>
</dbReference>
<organism evidence="7 8">
    <name type="scientific">Rehmannia glutinosa</name>
    <name type="common">Chinese foxglove</name>
    <dbReference type="NCBI Taxonomy" id="99300"/>
    <lineage>
        <taxon>Eukaryota</taxon>
        <taxon>Viridiplantae</taxon>
        <taxon>Streptophyta</taxon>
        <taxon>Embryophyta</taxon>
        <taxon>Tracheophyta</taxon>
        <taxon>Spermatophyta</taxon>
        <taxon>Magnoliopsida</taxon>
        <taxon>eudicotyledons</taxon>
        <taxon>Gunneridae</taxon>
        <taxon>Pentapetalae</taxon>
        <taxon>asterids</taxon>
        <taxon>lamiids</taxon>
        <taxon>Lamiales</taxon>
        <taxon>Orobanchaceae</taxon>
        <taxon>Rehmannieae</taxon>
        <taxon>Rehmannia</taxon>
    </lineage>
</organism>
<dbReference type="PRINTS" id="PR00783">
    <property type="entry name" value="MINTRINSICP"/>
</dbReference>
<sequence length="238" mass="26115">MSSFTPRITPLDVNTTRGPHNLHYSRDFRTYIFIFARCRSALADREKTLTVVGLAIVPALALMAMVYAVGHISGALFNLVVSIAFAVVRKLPLMHLILFKDESDIVPMLTQDFPASTTDVEALLWNFIITFILMFTISGVASDDKANIELCGVAIGGTLLFNVLIAGPITGASMNPTRSLGPAVVSGVYKNQWVYVVAPILGAMAASLIYSLLRPPKPRKRRREPKTIYNDLYLCPQA</sequence>
<accession>A0ABR0TZK3</accession>
<evidence type="ECO:0000313" key="8">
    <source>
        <dbReference type="Proteomes" id="UP001318860"/>
    </source>
</evidence>
<keyword evidence="4 6" id="KW-0472">Membrane</keyword>
<evidence type="ECO:0000256" key="1">
    <source>
        <dbReference type="ARBA" id="ARBA00004141"/>
    </source>
</evidence>
<dbReference type="Gene3D" id="1.20.1080.10">
    <property type="entry name" value="Glycerol uptake facilitator protein"/>
    <property type="match status" value="2"/>
</dbReference>
<evidence type="ECO:0000256" key="4">
    <source>
        <dbReference type="ARBA" id="ARBA00023136"/>
    </source>
</evidence>
<comment type="similarity">
    <text evidence="5">Belongs to the MIP/aquaporin (TC 1.A.8) family.</text>
</comment>
<feature type="transmembrane region" description="Helical" evidence="6">
    <location>
        <begin position="193"/>
        <end position="213"/>
    </location>
</feature>
<reference evidence="7 8" key="1">
    <citation type="journal article" date="2021" name="Comput. Struct. Biotechnol. J.">
        <title>De novo genome assembly of the potent medicinal plant Rehmannia glutinosa using nanopore technology.</title>
        <authorList>
            <person name="Ma L."/>
            <person name="Dong C."/>
            <person name="Song C."/>
            <person name="Wang X."/>
            <person name="Zheng X."/>
            <person name="Niu Y."/>
            <person name="Chen S."/>
            <person name="Feng W."/>
        </authorList>
    </citation>
    <scope>NUCLEOTIDE SEQUENCE [LARGE SCALE GENOMIC DNA]</scope>
    <source>
        <strain evidence="7">DH-2019</strain>
    </source>
</reference>
<evidence type="ECO:0000256" key="3">
    <source>
        <dbReference type="ARBA" id="ARBA00022989"/>
    </source>
</evidence>
<evidence type="ECO:0000256" key="6">
    <source>
        <dbReference type="SAM" id="Phobius"/>
    </source>
</evidence>